<name>A0ABW3QLT2_9BACT</name>
<dbReference type="Proteomes" id="UP001597116">
    <property type="component" value="Unassembled WGS sequence"/>
</dbReference>
<keyword evidence="2" id="KW-1185">Reference proteome</keyword>
<gene>
    <name evidence="1" type="ORF">ACFQ4C_25275</name>
</gene>
<reference evidence="2" key="1">
    <citation type="journal article" date="2019" name="Int. J. Syst. Evol. Microbiol.">
        <title>The Global Catalogue of Microorganisms (GCM) 10K type strain sequencing project: providing services to taxonomists for standard genome sequencing and annotation.</title>
        <authorList>
            <consortium name="The Broad Institute Genomics Platform"/>
            <consortium name="The Broad Institute Genome Sequencing Center for Infectious Disease"/>
            <person name="Wu L."/>
            <person name="Ma J."/>
        </authorList>
    </citation>
    <scope>NUCLEOTIDE SEQUENCE [LARGE SCALE GENOMIC DNA]</scope>
    <source>
        <strain evidence="2">CCUG 55608</strain>
    </source>
</reference>
<proteinExistence type="predicted"/>
<evidence type="ECO:0000313" key="1">
    <source>
        <dbReference type="EMBL" id="MFD1144464.1"/>
    </source>
</evidence>
<comment type="caution">
    <text evidence="1">The sequence shown here is derived from an EMBL/GenBank/DDBJ whole genome shotgun (WGS) entry which is preliminary data.</text>
</comment>
<protein>
    <submittedName>
        <fullName evidence="1">Uncharacterized protein</fullName>
    </submittedName>
</protein>
<dbReference type="EMBL" id="JBHTLP010000021">
    <property type="protein sequence ID" value="MFD1144464.1"/>
    <property type="molecule type" value="Genomic_DNA"/>
</dbReference>
<sequence>MTQDPKEPYRGDVGDFIRNRDAEMLTRNFRLLKEESQGSGKDTYTRAEFFGINRINELLGYDDCVGIRIYYGLGKGQDDNGDPKPQLVLTAVNSKGKDIFLGSLTRDSEFRGRETDDIDDPTGLKDMPAGRDALANGHPCPQHC</sequence>
<dbReference type="RefSeq" id="WP_265988662.1">
    <property type="nucleotide sequence ID" value="NZ_CP110973.1"/>
</dbReference>
<organism evidence="1 2">
    <name type="scientific">Larkinella insperata</name>
    <dbReference type="NCBI Taxonomy" id="332158"/>
    <lineage>
        <taxon>Bacteria</taxon>
        <taxon>Pseudomonadati</taxon>
        <taxon>Bacteroidota</taxon>
        <taxon>Cytophagia</taxon>
        <taxon>Cytophagales</taxon>
        <taxon>Spirosomataceae</taxon>
        <taxon>Larkinella</taxon>
    </lineage>
</organism>
<accession>A0ABW3QLT2</accession>
<evidence type="ECO:0000313" key="2">
    <source>
        <dbReference type="Proteomes" id="UP001597116"/>
    </source>
</evidence>